<accession>A0A1S4LUX9</accession>
<evidence type="ECO:0000313" key="3">
    <source>
        <dbReference type="Proteomes" id="UP000001555"/>
    </source>
</evidence>
<dbReference type="EnsemblMetazoa" id="ISCW019564-RA">
    <property type="protein sequence ID" value="ISCW019564-PA"/>
    <property type="gene ID" value="ISCW019564"/>
</dbReference>
<dbReference type="AlphaFoldDB" id="A0A1S4LUX9"/>
<organism evidence="2 3">
    <name type="scientific">Ixodes scapularis</name>
    <name type="common">Black-legged tick</name>
    <name type="synonym">Deer tick</name>
    <dbReference type="NCBI Taxonomy" id="6945"/>
    <lineage>
        <taxon>Eukaryota</taxon>
        <taxon>Metazoa</taxon>
        <taxon>Ecdysozoa</taxon>
        <taxon>Arthropoda</taxon>
        <taxon>Chelicerata</taxon>
        <taxon>Arachnida</taxon>
        <taxon>Acari</taxon>
        <taxon>Parasitiformes</taxon>
        <taxon>Ixodida</taxon>
        <taxon>Ixodoidea</taxon>
        <taxon>Ixodidae</taxon>
        <taxon>Ixodinae</taxon>
        <taxon>Ixodes</taxon>
    </lineage>
</organism>
<dbReference type="InParanoid" id="A0A1S4LUX9"/>
<dbReference type="EMBL" id="ABJB010284287">
    <property type="status" value="NOT_ANNOTATED_CDS"/>
    <property type="molecule type" value="Genomic_DNA"/>
</dbReference>
<feature type="region of interest" description="Disordered" evidence="1">
    <location>
        <begin position="48"/>
        <end position="103"/>
    </location>
</feature>
<keyword evidence="3" id="KW-1185">Reference proteome</keyword>
<dbReference type="VEuPathDB" id="VectorBase:ISCW019564"/>
<evidence type="ECO:0000313" key="2">
    <source>
        <dbReference type="EnsemblMetazoa" id="ISCW019564-PA"/>
    </source>
</evidence>
<sequence>QLRRLCLLVRPSLSSASPPPPPPSGGMAPSTASLVDDFISALRAAFPEARPPRPRAHFSPSAQSFPSRRTTRITFFSRASPPAMTPPPLRPVTSGVEQRPPPPPFSDHLPSFVCLTDRLFYHVALSGWTTALQGYADPSASFLLGAPLPLQVIFLEWD</sequence>
<name>A0A1S4LUX9_IXOSC</name>
<proteinExistence type="predicted"/>
<reference evidence="2" key="2">
    <citation type="submission" date="2020-05" db="UniProtKB">
        <authorList>
            <consortium name="EnsemblMetazoa"/>
        </authorList>
    </citation>
    <scope>IDENTIFICATION</scope>
    <source>
        <strain evidence="2">wikel</strain>
    </source>
</reference>
<feature type="region of interest" description="Disordered" evidence="1">
    <location>
        <begin position="10"/>
        <end position="31"/>
    </location>
</feature>
<dbReference type="Proteomes" id="UP000001555">
    <property type="component" value="Unassembled WGS sequence"/>
</dbReference>
<reference evidence="3" key="1">
    <citation type="submission" date="2008-03" db="EMBL/GenBank/DDBJ databases">
        <title>Annotation of Ixodes scapularis.</title>
        <authorList>
            <consortium name="Ixodes scapularis Genome Project Consortium"/>
            <person name="Caler E."/>
            <person name="Hannick L.I."/>
            <person name="Bidwell S."/>
            <person name="Joardar V."/>
            <person name="Thiagarajan M."/>
            <person name="Amedeo P."/>
            <person name="Galinsky K.J."/>
            <person name="Schobel S."/>
            <person name="Inman J."/>
            <person name="Hostetler J."/>
            <person name="Miller J."/>
            <person name="Hammond M."/>
            <person name="Megy K."/>
            <person name="Lawson D."/>
            <person name="Kodira C."/>
            <person name="Sutton G."/>
            <person name="Meyer J."/>
            <person name="Hill C.A."/>
            <person name="Birren B."/>
            <person name="Nene V."/>
            <person name="Collins F."/>
            <person name="Alarcon-Chaidez F."/>
            <person name="Wikel S."/>
            <person name="Strausberg R."/>
        </authorList>
    </citation>
    <scope>NUCLEOTIDE SEQUENCE [LARGE SCALE GENOMIC DNA]</scope>
    <source>
        <strain evidence="3">Wikel</strain>
    </source>
</reference>
<protein>
    <submittedName>
        <fullName evidence="2">Uncharacterized protein</fullName>
    </submittedName>
</protein>
<evidence type="ECO:0000256" key="1">
    <source>
        <dbReference type="SAM" id="MobiDB-lite"/>
    </source>
</evidence>
<feature type="compositionally biased region" description="Low complexity" evidence="1">
    <location>
        <begin position="64"/>
        <end position="78"/>
    </location>
</feature>